<name>A0A6A7BXT2_9PEZI</name>
<evidence type="ECO:0000256" key="1">
    <source>
        <dbReference type="SAM" id="MobiDB-lite"/>
    </source>
</evidence>
<dbReference type="AlphaFoldDB" id="A0A6A7BXT2"/>
<feature type="region of interest" description="Disordered" evidence="1">
    <location>
        <begin position="92"/>
        <end position="187"/>
    </location>
</feature>
<feature type="region of interest" description="Disordered" evidence="1">
    <location>
        <begin position="388"/>
        <end position="436"/>
    </location>
</feature>
<feature type="compositionally biased region" description="Polar residues" evidence="1">
    <location>
        <begin position="158"/>
        <end position="179"/>
    </location>
</feature>
<feature type="compositionally biased region" description="Polar residues" evidence="1">
    <location>
        <begin position="234"/>
        <end position="245"/>
    </location>
</feature>
<dbReference type="Proteomes" id="UP000799421">
    <property type="component" value="Unassembled WGS sequence"/>
</dbReference>
<dbReference type="EMBL" id="MU005988">
    <property type="protein sequence ID" value="KAF2859797.1"/>
    <property type="molecule type" value="Genomic_DNA"/>
</dbReference>
<evidence type="ECO:0000313" key="2">
    <source>
        <dbReference type="EMBL" id="KAF2859797.1"/>
    </source>
</evidence>
<accession>A0A6A7BXT2</accession>
<organism evidence="2 3">
    <name type="scientific">Piedraia hortae CBS 480.64</name>
    <dbReference type="NCBI Taxonomy" id="1314780"/>
    <lineage>
        <taxon>Eukaryota</taxon>
        <taxon>Fungi</taxon>
        <taxon>Dikarya</taxon>
        <taxon>Ascomycota</taxon>
        <taxon>Pezizomycotina</taxon>
        <taxon>Dothideomycetes</taxon>
        <taxon>Dothideomycetidae</taxon>
        <taxon>Capnodiales</taxon>
        <taxon>Piedraiaceae</taxon>
        <taxon>Piedraia</taxon>
    </lineage>
</organism>
<keyword evidence="3" id="KW-1185">Reference proteome</keyword>
<evidence type="ECO:0000313" key="3">
    <source>
        <dbReference type="Proteomes" id="UP000799421"/>
    </source>
</evidence>
<feature type="compositionally biased region" description="Acidic residues" evidence="1">
    <location>
        <begin position="392"/>
        <end position="418"/>
    </location>
</feature>
<protein>
    <submittedName>
        <fullName evidence="2">Uncharacterized protein</fullName>
    </submittedName>
</protein>
<feature type="region of interest" description="Disordered" evidence="1">
    <location>
        <begin position="203"/>
        <end position="252"/>
    </location>
</feature>
<reference evidence="2" key="1">
    <citation type="journal article" date="2020" name="Stud. Mycol.">
        <title>101 Dothideomycetes genomes: a test case for predicting lifestyles and emergence of pathogens.</title>
        <authorList>
            <person name="Haridas S."/>
            <person name="Albert R."/>
            <person name="Binder M."/>
            <person name="Bloem J."/>
            <person name="Labutti K."/>
            <person name="Salamov A."/>
            <person name="Andreopoulos B."/>
            <person name="Baker S."/>
            <person name="Barry K."/>
            <person name="Bills G."/>
            <person name="Bluhm B."/>
            <person name="Cannon C."/>
            <person name="Castanera R."/>
            <person name="Culley D."/>
            <person name="Daum C."/>
            <person name="Ezra D."/>
            <person name="Gonzalez J."/>
            <person name="Henrissat B."/>
            <person name="Kuo A."/>
            <person name="Liang C."/>
            <person name="Lipzen A."/>
            <person name="Lutzoni F."/>
            <person name="Magnuson J."/>
            <person name="Mondo S."/>
            <person name="Nolan M."/>
            <person name="Ohm R."/>
            <person name="Pangilinan J."/>
            <person name="Park H.-J."/>
            <person name="Ramirez L."/>
            <person name="Alfaro M."/>
            <person name="Sun H."/>
            <person name="Tritt A."/>
            <person name="Yoshinaga Y."/>
            <person name="Zwiers L.-H."/>
            <person name="Turgeon B."/>
            <person name="Goodwin S."/>
            <person name="Spatafora J."/>
            <person name="Crous P."/>
            <person name="Grigoriev I."/>
        </authorList>
    </citation>
    <scope>NUCLEOTIDE SEQUENCE</scope>
    <source>
        <strain evidence="2">CBS 480.64</strain>
    </source>
</reference>
<feature type="region of interest" description="Disordered" evidence="1">
    <location>
        <begin position="1"/>
        <end position="44"/>
    </location>
</feature>
<proteinExistence type="predicted"/>
<dbReference type="OrthoDB" id="3796227at2759"/>
<gene>
    <name evidence="2" type="ORF">K470DRAFT_258483</name>
</gene>
<sequence>MPPCKGKSAKRDHASRGTTPNAKRTKLSLDAKNADNGSAKGIRRTSRNSIEIIEANIVAPGPGKTSGIANHSSVATGSVLGQAATDSGLKLADDLTRGLDPRTGTGRRRNPSAMDPSRSVPVEQPARKASQAGFSMTPAPVKQGSAKCNGQQDKDAGQVQSNTQQSNRHGKTPTLNNTQADDHGSYDGSRCTKEGCECCCHKRPGPTRDVNRGSQPQEPKRGQGSALRLENRTCAPTSATPSKSPDAQHATPGANRLNLLRRLQTVAAQSAQGAMQTNLDAGTLPTLSAGEDPAASGFSSSAVTPMSDNVKMLDDGGASPFENVISPNPAASNHHEVDLSEDVVDRIIVNAFGSMTDSDDSEGEIDNGSHSVIEGDNAFVAAIDHDKASAATDEEEPAGATDGGDDDHEDDTASESDAEAAANGTPPIAMRKHITPAKGREYVAMPATWKNERGRERVQTWDTDIFDATPIKAMLPSIKLGIREMICYFPQHLAAVAELNLRARSSGFNNLMIAELVLWHRGRLTKAAVKRVDAKFRKQVSTNNALMKKEFEEEGMEDPKVMDHDRYENRGASRYHVGHVKNRAHREKALGLYPLAAMADGVRVHPSKADRGLMTQVIMWAKENDDKATIEDIDRIVEEQGFELPSEALDTAVSWDKEAFYRARNERVFLEY</sequence>